<feature type="compositionally biased region" description="Basic residues" evidence="2">
    <location>
        <begin position="564"/>
        <end position="573"/>
    </location>
</feature>
<feature type="region of interest" description="Disordered" evidence="2">
    <location>
        <begin position="115"/>
        <end position="134"/>
    </location>
</feature>
<feature type="coiled-coil region" evidence="1">
    <location>
        <begin position="245"/>
        <end position="300"/>
    </location>
</feature>
<sequence>MQTPPYLVGVTGIQNPVNSTQVVSINLTPQTITDYGISNLHVKINRDLNDSQSELKPILPSLDTFQSASSPIKEIKIEQRPSVQKIESEQKITQTNEGENKPKNEVVEAIKEEEFSYEHNEENETNPEQKETDVTKKLIKKITKRKKKVTKKDNQECKEQDNNHIINEEQNERSTEDITKTKKIAKKRIVKAKTIQKEGKEEEKEQNEMKDNTETKTNKEKKKPKKVVKKEDKKEIQKMDELCVSKQEEKKINEIKTELHSVDDKGIVEKIGQENIEKTKELLKEEIKQLEVNETAKRIKETTENESLKKKRINPQIVDPKEIQQIEEENIKEEENVPKEIKLVEPMEEEIQDLDIAQGLDSRMFSIDIEIGKDKQIHVDKEFKKWLEQQNISMYGEGWAAKFKEENDEVDVKGVENEEEEEEDSETIDTNKEDIIGEEEDFEETRKKAEERKGRRENPYTSVIGKLQQKLFVQKKSTRGYGYDLADNFIDDDYAYSLPRCTVRPEIRIENAEKVQRLTAKRQALKLKKVEEKEEKTNEEQEKETLNDENRSEDKEETTGSQEKKKKGQKTTL</sequence>
<feature type="compositionally biased region" description="Basic residues" evidence="2">
    <location>
        <begin position="181"/>
        <end position="191"/>
    </location>
</feature>
<feature type="region of interest" description="Disordered" evidence="2">
    <location>
        <begin position="142"/>
        <end position="240"/>
    </location>
</feature>
<dbReference type="OMA" id="RNENCEN"/>
<dbReference type="KEGG" id="edi:EDI_225780"/>
<dbReference type="OrthoDB" id="30482at2759"/>
<feature type="compositionally biased region" description="Basic and acidic residues" evidence="2">
    <location>
        <begin position="195"/>
        <end position="218"/>
    </location>
</feature>
<evidence type="ECO:0000256" key="1">
    <source>
        <dbReference type="SAM" id="Coils"/>
    </source>
</evidence>
<dbReference type="EMBL" id="DS549272">
    <property type="protein sequence ID" value="EDR26181.1"/>
    <property type="molecule type" value="Genomic_DNA"/>
</dbReference>
<dbReference type="Proteomes" id="UP000008076">
    <property type="component" value="Unassembled WGS sequence"/>
</dbReference>
<feature type="region of interest" description="Disordered" evidence="2">
    <location>
        <begin position="527"/>
        <end position="573"/>
    </location>
</feature>
<dbReference type="GeneID" id="5882574"/>
<feature type="region of interest" description="Disordered" evidence="2">
    <location>
        <begin position="406"/>
        <end position="461"/>
    </location>
</feature>
<proteinExistence type="predicted"/>
<protein>
    <submittedName>
        <fullName evidence="3">Synaptonemal complex protein, putative</fullName>
    </submittedName>
</protein>
<feature type="compositionally biased region" description="Basic residues" evidence="2">
    <location>
        <begin position="219"/>
        <end position="228"/>
    </location>
</feature>
<feature type="compositionally biased region" description="Basic and acidic residues" evidence="2">
    <location>
        <begin position="444"/>
        <end position="458"/>
    </location>
</feature>
<dbReference type="eggNOG" id="ENOG502RD1M">
    <property type="taxonomic scope" value="Eukaryota"/>
</dbReference>
<dbReference type="VEuPathDB" id="AmoebaDB:EDI_225780"/>
<feature type="compositionally biased region" description="Basic and acidic residues" evidence="2">
    <location>
        <begin position="151"/>
        <end position="180"/>
    </location>
</feature>
<feature type="compositionally biased region" description="Basic and acidic residues" evidence="2">
    <location>
        <begin position="528"/>
        <end position="558"/>
    </location>
</feature>
<keyword evidence="1" id="KW-0175">Coiled coil</keyword>
<feature type="compositionally biased region" description="Basic and acidic residues" evidence="2">
    <location>
        <begin position="229"/>
        <end position="240"/>
    </location>
</feature>
<accession>B0EH13</accession>
<organism evidence="4">
    <name type="scientific">Entamoeba dispar (strain ATCC PRA-260 / SAW760)</name>
    <dbReference type="NCBI Taxonomy" id="370354"/>
    <lineage>
        <taxon>Eukaryota</taxon>
        <taxon>Amoebozoa</taxon>
        <taxon>Evosea</taxon>
        <taxon>Archamoebae</taxon>
        <taxon>Mastigamoebida</taxon>
        <taxon>Entamoebidae</taxon>
        <taxon>Entamoeba</taxon>
    </lineage>
</organism>
<feature type="compositionally biased region" description="Basic and acidic residues" evidence="2">
    <location>
        <begin position="406"/>
        <end position="416"/>
    </location>
</feature>
<feature type="compositionally biased region" description="Acidic residues" evidence="2">
    <location>
        <begin position="417"/>
        <end position="427"/>
    </location>
</feature>
<name>B0EH13_ENTDS</name>
<dbReference type="AlphaFoldDB" id="B0EH13"/>
<evidence type="ECO:0000256" key="2">
    <source>
        <dbReference type="SAM" id="MobiDB-lite"/>
    </source>
</evidence>
<keyword evidence="4" id="KW-1185">Reference proteome</keyword>
<gene>
    <name evidence="3" type="ORF">EDI_225780</name>
</gene>
<evidence type="ECO:0000313" key="3">
    <source>
        <dbReference type="EMBL" id="EDR26181.1"/>
    </source>
</evidence>
<reference evidence="4" key="1">
    <citation type="submission" date="2007-12" db="EMBL/GenBank/DDBJ databases">
        <title>Annotation of Entamoeba dispar SAW760.</title>
        <authorList>
            <person name="Lorenzi H."/>
            <person name="Inman J."/>
            <person name="Schobel S."/>
            <person name="Amedeo P."/>
            <person name="Caler E."/>
        </authorList>
    </citation>
    <scope>NUCLEOTIDE SEQUENCE [LARGE SCALE GENOMIC DNA]</scope>
    <source>
        <strain evidence="4">ATCC PRA-260 / SAW760</strain>
    </source>
</reference>
<dbReference type="RefSeq" id="XP_001737527.1">
    <property type="nucleotide sequence ID" value="XM_001737475.1"/>
</dbReference>
<evidence type="ECO:0000313" key="4">
    <source>
        <dbReference type="Proteomes" id="UP000008076"/>
    </source>
</evidence>